<dbReference type="InterPro" id="IPR020103">
    <property type="entry name" value="PsdUridine_synth_cat_dom_sf"/>
</dbReference>
<dbReference type="OrthoDB" id="428658at2759"/>
<dbReference type="GO" id="GO:0009982">
    <property type="term" value="F:pseudouridine synthase activity"/>
    <property type="evidence" value="ECO:0007669"/>
    <property type="project" value="InterPro"/>
</dbReference>
<protein>
    <submittedName>
        <fullName evidence="2">Pseudouridine synthase</fullName>
    </submittedName>
</protein>
<dbReference type="CDD" id="cd02869">
    <property type="entry name" value="PseudoU_synth_RluA_like"/>
    <property type="match status" value="1"/>
</dbReference>
<dbReference type="InParanoid" id="A0A165BTA2"/>
<keyword evidence="3" id="KW-1185">Reference proteome</keyword>
<organism evidence="2 3">
    <name type="scientific">Exidia glandulosa HHB12029</name>
    <dbReference type="NCBI Taxonomy" id="1314781"/>
    <lineage>
        <taxon>Eukaryota</taxon>
        <taxon>Fungi</taxon>
        <taxon>Dikarya</taxon>
        <taxon>Basidiomycota</taxon>
        <taxon>Agaricomycotina</taxon>
        <taxon>Agaricomycetes</taxon>
        <taxon>Auriculariales</taxon>
        <taxon>Exidiaceae</taxon>
        <taxon>Exidia</taxon>
    </lineage>
</organism>
<dbReference type="Proteomes" id="UP000077266">
    <property type="component" value="Unassembled WGS sequence"/>
</dbReference>
<accession>A0A165BTA2</accession>
<dbReference type="Gene3D" id="3.30.2350.10">
    <property type="entry name" value="Pseudouridine synthase"/>
    <property type="match status" value="1"/>
</dbReference>
<dbReference type="InterPro" id="IPR006145">
    <property type="entry name" value="PsdUridine_synth_RsuA/RluA"/>
</dbReference>
<evidence type="ECO:0000259" key="1">
    <source>
        <dbReference type="Pfam" id="PF00849"/>
    </source>
</evidence>
<reference evidence="2 3" key="1">
    <citation type="journal article" date="2016" name="Mol. Biol. Evol.">
        <title>Comparative Genomics of Early-Diverging Mushroom-Forming Fungi Provides Insights into the Origins of Lignocellulose Decay Capabilities.</title>
        <authorList>
            <person name="Nagy L.G."/>
            <person name="Riley R."/>
            <person name="Tritt A."/>
            <person name="Adam C."/>
            <person name="Daum C."/>
            <person name="Floudas D."/>
            <person name="Sun H."/>
            <person name="Yadav J.S."/>
            <person name="Pangilinan J."/>
            <person name="Larsson K.H."/>
            <person name="Matsuura K."/>
            <person name="Barry K."/>
            <person name="Labutti K."/>
            <person name="Kuo R."/>
            <person name="Ohm R.A."/>
            <person name="Bhattacharya S.S."/>
            <person name="Shirouzu T."/>
            <person name="Yoshinaga Y."/>
            <person name="Martin F.M."/>
            <person name="Grigoriev I.V."/>
            <person name="Hibbett D.S."/>
        </authorList>
    </citation>
    <scope>NUCLEOTIDE SEQUENCE [LARGE SCALE GENOMIC DNA]</scope>
    <source>
        <strain evidence="2 3">HHB12029</strain>
    </source>
</reference>
<dbReference type="SUPFAM" id="SSF55120">
    <property type="entry name" value="Pseudouridine synthase"/>
    <property type="match status" value="1"/>
</dbReference>
<name>A0A165BTA2_EXIGL</name>
<dbReference type="InterPro" id="IPR006224">
    <property type="entry name" value="PsdUridine_synth_RluA-like_CS"/>
</dbReference>
<proteinExistence type="predicted"/>
<dbReference type="STRING" id="1314781.A0A165BTA2"/>
<dbReference type="Pfam" id="PF00849">
    <property type="entry name" value="PseudoU_synth_2"/>
    <property type="match status" value="1"/>
</dbReference>
<feature type="domain" description="Pseudouridine synthase RsuA/RluA-like" evidence="1">
    <location>
        <begin position="11"/>
        <end position="169"/>
    </location>
</feature>
<sequence length="300" mass="33012">MAPILYEDRAMLVINKPSGLVAQSSDNDPHSIAHWIDYYEQAVQPPERPRTVHRLDRVTTGAMVLAKNLNSASTLSLQFKQRLVKKTYLAIAYGPAPLRSSQMGTLESNISLDPDGRVKIDSNPPLSDAKTTEARAAYEVVATSEKYPGLSLLRLDLKTGVKHQLRVQLPWHLKVSILGDPLHKPPETVPLGTQPAFLQKLAARHVFLHSSYLEITRYHPKATRIGISAPIPHVFAELCDAAGFPLATHERHGGVFENGRLLDAIPGHRVSAAYHGTWLPFWTVCPLDGSEAEGHTGLEA</sequence>
<gene>
    <name evidence="2" type="ORF">EXIGLDRAFT_389580</name>
</gene>
<dbReference type="GO" id="GO:0001522">
    <property type="term" value="P:pseudouridine synthesis"/>
    <property type="evidence" value="ECO:0007669"/>
    <property type="project" value="InterPro"/>
</dbReference>
<evidence type="ECO:0000313" key="3">
    <source>
        <dbReference type="Proteomes" id="UP000077266"/>
    </source>
</evidence>
<dbReference type="PROSITE" id="PS01129">
    <property type="entry name" value="PSI_RLU"/>
    <property type="match status" value="1"/>
</dbReference>
<dbReference type="PANTHER" id="PTHR21600">
    <property type="entry name" value="MITOCHONDRIAL RNA PSEUDOURIDINE SYNTHASE"/>
    <property type="match status" value="1"/>
</dbReference>
<dbReference type="GO" id="GO:0003723">
    <property type="term" value="F:RNA binding"/>
    <property type="evidence" value="ECO:0007669"/>
    <property type="project" value="InterPro"/>
</dbReference>
<dbReference type="InterPro" id="IPR050188">
    <property type="entry name" value="RluA_PseudoU_synthase"/>
</dbReference>
<dbReference type="EMBL" id="KV426409">
    <property type="protein sequence ID" value="KZV81202.1"/>
    <property type="molecule type" value="Genomic_DNA"/>
</dbReference>
<evidence type="ECO:0000313" key="2">
    <source>
        <dbReference type="EMBL" id="KZV81202.1"/>
    </source>
</evidence>
<dbReference type="AlphaFoldDB" id="A0A165BTA2"/>